<protein>
    <submittedName>
        <fullName evidence="2">Uncharacterized protein</fullName>
    </submittedName>
</protein>
<name>A0A6A3BC65_HIBSY</name>
<dbReference type="AlphaFoldDB" id="A0A6A3BC65"/>
<reference evidence="2 3" key="1">
    <citation type="submission" date="2019-09" db="EMBL/GenBank/DDBJ databases">
        <title>Draft genome information of white flower Hibiscus syriacus.</title>
        <authorList>
            <person name="Kim Y.-M."/>
        </authorList>
    </citation>
    <scope>NUCLEOTIDE SEQUENCE [LARGE SCALE GENOMIC DNA]</scope>
    <source>
        <strain evidence="3">cv. Baekdansim</strain>
        <strain evidence="2">YM2019G1</strain>
        <tissue evidence="2">Leaf</tissue>
    </source>
</reference>
<accession>A0A6A3BC65</accession>
<proteinExistence type="predicted"/>
<comment type="caution">
    <text evidence="2">The sequence shown here is derived from an EMBL/GenBank/DDBJ whole genome shotgun (WGS) entry which is preliminary data.</text>
</comment>
<dbReference type="EMBL" id="VEPZ02001053">
    <property type="protein sequence ID" value="KAE8697189.1"/>
    <property type="molecule type" value="Genomic_DNA"/>
</dbReference>
<dbReference type="Proteomes" id="UP000436088">
    <property type="component" value="Unassembled WGS sequence"/>
</dbReference>
<dbReference type="EMBL" id="VEPZ02000873">
    <property type="protein sequence ID" value="KAE8714153.1"/>
    <property type="molecule type" value="Genomic_DNA"/>
</dbReference>
<gene>
    <name evidence="2" type="ORF">F3Y22_tig00110201pilonHSYRG00365</name>
    <name evidence="1" type="ORF">F3Y22_tig00110627pilonHSYRG00007</name>
</gene>
<sequence length="34" mass="3541">MFLGSDDDSGAVGSAAGPSEWWLGDWLTAGKLRS</sequence>
<organism evidence="2 3">
    <name type="scientific">Hibiscus syriacus</name>
    <name type="common">Rose of Sharon</name>
    <dbReference type="NCBI Taxonomy" id="106335"/>
    <lineage>
        <taxon>Eukaryota</taxon>
        <taxon>Viridiplantae</taxon>
        <taxon>Streptophyta</taxon>
        <taxon>Embryophyta</taxon>
        <taxon>Tracheophyta</taxon>
        <taxon>Spermatophyta</taxon>
        <taxon>Magnoliopsida</taxon>
        <taxon>eudicotyledons</taxon>
        <taxon>Gunneridae</taxon>
        <taxon>Pentapetalae</taxon>
        <taxon>rosids</taxon>
        <taxon>malvids</taxon>
        <taxon>Malvales</taxon>
        <taxon>Malvaceae</taxon>
        <taxon>Malvoideae</taxon>
        <taxon>Hibiscus</taxon>
    </lineage>
</organism>
<evidence type="ECO:0000313" key="1">
    <source>
        <dbReference type="EMBL" id="KAE8697189.1"/>
    </source>
</evidence>
<keyword evidence="3" id="KW-1185">Reference proteome</keyword>
<evidence type="ECO:0000313" key="2">
    <source>
        <dbReference type="EMBL" id="KAE8714153.1"/>
    </source>
</evidence>
<evidence type="ECO:0000313" key="3">
    <source>
        <dbReference type="Proteomes" id="UP000436088"/>
    </source>
</evidence>